<accession>C6PXU1</accession>
<dbReference type="Proteomes" id="UP000004198">
    <property type="component" value="Unassembled WGS sequence"/>
</dbReference>
<dbReference type="AlphaFoldDB" id="C6PXU1"/>
<name>C6PXU1_9CLOT</name>
<dbReference type="EMBL" id="ACVI01000070">
    <property type="protein sequence ID" value="EET85929.1"/>
    <property type="molecule type" value="Genomic_DNA"/>
</dbReference>
<organism evidence="1 2">
    <name type="scientific">Clostridium carboxidivorans P7</name>
    <dbReference type="NCBI Taxonomy" id="536227"/>
    <lineage>
        <taxon>Bacteria</taxon>
        <taxon>Bacillati</taxon>
        <taxon>Bacillota</taxon>
        <taxon>Clostridia</taxon>
        <taxon>Eubacteriales</taxon>
        <taxon>Clostridiaceae</taxon>
        <taxon>Clostridium</taxon>
    </lineage>
</organism>
<protein>
    <submittedName>
        <fullName evidence="1">Glycogen phosphorylase</fullName>
    </submittedName>
</protein>
<keyword evidence="2" id="KW-1185">Reference proteome</keyword>
<gene>
    <name evidence="1" type="ORF">CcarbDRAFT_3608</name>
</gene>
<sequence>MYIDKKNIKRDFINELTTMYSEDVKEASNLHKYFALAKLVKKYSSQNWMRTNRKYKNTKKNKYTIFLWNF</sequence>
<dbReference type="Gene3D" id="3.40.50.2000">
    <property type="entry name" value="Glycogen Phosphorylase B"/>
    <property type="match status" value="1"/>
</dbReference>
<evidence type="ECO:0000313" key="2">
    <source>
        <dbReference type="Proteomes" id="UP000004198"/>
    </source>
</evidence>
<reference evidence="1 2" key="1">
    <citation type="submission" date="2009-06" db="EMBL/GenBank/DDBJ databases">
        <title>The draft genome of Clostridium carboxidivorans P7.</title>
        <authorList>
            <consortium name="US DOE Joint Genome Institute (JGI-PGF)"/>
            <person name="Lucas S."/>
            <person name="Copeland A."/>
            <person name="Lapidus A."/>
            <person name="Glavina del Rio T."/>
            <person name="Tice H."/>
            <person name="Bruce D."/>
            <person name="Goodwin L."/>
            <person name="Pitluck S."/>
            <person name="Larimer F."/>
            <person name="Land M.L."/>
            <person name="Hauser L."/>
            <person name="Hemme C.L."/>
        </authorList>
    </citation>
    <scope>NUCLEOTIDE SEQUENCE [LARGE SCALE GENOMIC DNA]</scope>
    <source>
        <strain evidence="1 2">P7</strain>
    </source>
</reference>
<proteinExistence type="predicted"/>
<dbReference type="eggNOG" id="COG0058">
    <property type="taxonomic scope" value="Bacteria"/>
</dbReference>
<comment type="caution">
    <text evidence="1">The sequence shown here is derived from an EMBL/GenBank/DDBJ whole genome shotgun (WGS) entry which is preliminary data.</text>
</comment>
<evidence type="ECO:0000313" key="1">
    <source>
        <dbReference type="EMBL" id="EET85929.1"/>
    </source>
</evidence>